<gene>
    <name evidence="4" type="ORF">P8C59_000823</name>
</gene>
<feature type="region of interest" description="Disordered" evidence="1">
    <location>
        <begin position="326"/>
        <end position="385"/>
    </location>
</feature>
<dbReference type="Pfam" id="PF24802">
    <property type="entry name" value="DUF7703"/>
    <property type="match status" value="1"/>
</dbReference>
<evidence type="ECO:0000259" key="3">
    <source>
        <dbReference type="Pfam" id="PF24802"/>
    </source>
</evidence>
<dbReference type="PANTHER" id="PTHR37013:SF3">
    <property type="entry name" value="INTEGRAL MEMBRANE PROTEIN (AFU_ORTHOLOGUE AFUA_1G05950)"/>
    <property type="match status" value="1"/>
</dbReference>
<evidence type="ECO:0000256" key="2">
    <source>
        <dbReference type="SAM" id="Phobius"/>
    </source>
</evidence>
<name>A0AAD9HY73_9PEZI</name>
<accession>A0AAD9HY73</accession>
<protein>
    <recommendedName>
        <fullName evidence="3">DUF7703 domain-containing protein</fullName>
    </recommendedName>
</protein>
<feature type="transmembrane region" description="Helical" evidence="2">
    <location>
        <begin position="180"/>
        <end position="198"/>
    </location>
</feature>
<keyword evidence="2" id="KW-1133">Transmembrane helix</keyword>
<dbReference type="EMBL" id="JAQQPM010000001">
    <property type="protein sequence ID" value="KAK2067055.1"/>
    <property type="molecule type" value="Genomic_DNA"/>
</dbReference>
<keyword evidence="2" id="KW-0472">Membrane</keyword>
<proteinExistence type="predicted"/>
<feature type="transmembrane region" description="Helical" evidence="2">
    <location>
        <begin position="218"/>
        <end position="239"/>
    </location>
</feature>
<dbReference type="PANTHER" id="PTHR37013">
    <property type="entry name" value="INTEGRAL MEMBRANE PROTEIN (AFU_ORTHOLOGUE AFUA_1G05950)-RELATED"/>
    <property type="match status" value="1"/>
</dbReference>
<feature type="transmembrane region" description="Helical" evidence="2">
    <location>
        <begin position="104"/>
        <end position="124"/>
    </location>
</feature>
<organism evidence="4 5">
    <name type="scientific">Phyllachora maydis</name>
    <dbReference type="NCBI Taxonomy" id="1825666"/>
    <lineage>
        <taxon>Eukaryota</taxon>
        <taxon>Fungi</taxon>
        <taxon>Dikarya</taxon>
        <taxon>Ascomycota</taxon>
        <taxon>Pezizomycotina</taxon>
        <taxon>Sordariomycetes</taxon>
        <taxon>Sordariomycetidae</taxon>
        <taxon>Phyllachorales</taxon>
        <taxon>Phyllachoraceae</taxon>
        <taxon>Phyllachora</taxon>
    </lineage>
</organism>
<evidence type="ECO:0000256" key="1">
    <source>
        <dbReference type="SAM" id="MobiDB-lite"/>
    </source>
</evidence>
<comment type="caution">
    <text evidence="4">The sequence shown here is derived from an EMBL/GenBank/DDBJ whole genome shotgun (WGS) entry which is preliminary data.</text>
</comment>
<dbReference type="AlphaFoldDB" id="A0AAD9HY73"/>
<sequence length="385" mass="43152">MQVDAATLLSSDGLARRLIRLVDGDIGSTIDPDAISMPRRSLIACLQAVAIYNAVELVAIILCTFRRRAGLYFWSMMVSTLGVALNTSAFIINDFGLSPHTILPAFMIILGWIPMTTGQAFVLYSRLHLLYLDTRSLRIVLVMIIITAVLGHLPTAIFIFGSYSSKPDRWIVLYSIYERVEVTLFFLQEMVLSGIYLWKCFQFWHTQRMRETSGVRNIIQHLVAVNLLVVALDVTVLYLEYSGHYIIQTSYKACVYSVKLKVEISILNRLVDFVRQTQRLDYQGNITKAMEQEWNCTLQRTMGTAGQTTPLDLPPSLDVERNLPREPWELGSLTEPGGPASAVTGRGEPCAPSSGPRPPLAPPLALSIYDPKELRRRSHENATTS</sequence>
<reference evidence="4" key="1">
    <citation type="journal article" date="2023" name="Mol. Plant Microbe Interact.">
        <title>Elucidating the Obligate Nature and Biological Capacity of an Invasive Fungal Corn Pathogen.</title>
        <authorList>
            <person name="MacCready J.S."/>
            <person name="Roggenkamp E.M."/>
            <person name="Gdanetz K."/>
            <person name="Chilvers M.I."/>
        </authorList>
    </citation>
    <scope>NUCLEOTIDE SEQUENCE</scope>
    <source>
        <strain evidence="4">PM02</strain>
    </source>
</reference>
<evidence type="ECO:0000313" key="4">
    <source>
        <dbReference type="EMBL" id="KAK2067055.1"/>
    </source>
</evidence>
<keyword evidence="2" id="KW-0812">Transmembrane</keyword>
<feature type="transmembrane region" description="Helical" evidence="2">
    <location>
        <begin position="136"/>
        <end position="160"/>
    </location>
</feature>
<feature type="transmembrane region" description="Helical" evidence="2">
    <location>
        <begin position="41"/>
        <end position="64"/>
    </location>
</feature>
<dbReference type="InterPro" id="IPR056120">
    <property type="entry name" value="DUF7703"/>
</dbReference>
<keyword evidence="5" id="KW-1185">Reference proteome</keyword>
<feature type="domain" description="DUF7703" evidence="3">
    <location>
        <begin position="43"/>
        <end position="276"/>
    </location>
</feature>
<evidence type="ECO:0000313" key="5">
    <source>
        <dbReference type="Proteomes" id="UP001217918"/>
    </source>
</evidence>
<feature type="transmembrane region" description="Helical" evidence="2">
    <location>
        <begin position="71"/>
        <end position="92"/>
    </location>
</feature>
<dbReference type="Proteomes" id="UP001217918">
    <property type="component" value="Unassembled WGS sequence"/>
</dbReference>